<evidence type="ECO:0000313" key="19">
    <source>
        <dbReference type="EMBL" id="BBA36568.1"/>
    </source>
</evidence>
<organism evidence="19 20">
    <name type="scientific">Methylocaldum marinum</name>
    <dbReference type="NCBI Taxonomy" id="1432792"/>
    <lineage>
        <taxon>Bacteria</taxon>
        <taxon>Pseudomonadati</taxon>
        <taxon>Pseudomonadota</taxon>
        <taxon>Gammaproteobacteria</taxon>
        <taxon>Methylococcales</taxon>
        <taxon>Methylococcaceae</taxon>
        <taxon>Methylocaldum</taxon>
    </lineage>
</organism>
<evidence type="ECO:0000256" key="5">
    <source>
        <dbReference type="ARBA" id="ARBA00022645"/>
    </source>
</evidence>
<proteinExistence type="inferred from homology"/>
<dbReference type="SUPFAM" id="SSF56601">
    <property type="entry name" value="beta-lactamase/transpeptidase-like"/>
    <property type="match status" value="1"/>
</dbReference>
<name>A0A250KY20_9GAMM</name>
<dbReference type="GO" id="GO:0009002">
    <property type="term" value="F:serine-type D-Ala-D-Ala carboxypeptidase activity"/>
    <property type="evidence" value="ECO:0007669"/>
    <property type="project" value="UniProtKB-UniRule"/>
</dbReference>
<gene>
    <name evidence="16" type="primary">ftsI</name>
    <name evidence="19" type="ORF">sS8_4638</name>
</gene>
<dbReference type="GO" id="GO:0008955">
    <property type="term" value="F:peptidoglycan glycosyltransferase activity"/>
    <property type="evidence" value="ECO:0007669"/>
    <property type="project" value="InterPro"/>
</dbReference>
<keyword evidence="3 16" id="KW-0997">Cell inner membrane</keyword>
<dbReference type="GO" id="GO:0009252">
    <property type="term" value="P:peptidoglycan biosynthetic process"/>
    <property type="evidence" value="ECO:0007669"/>
    <property type="project" value="UniProtKB-UniRule"/>
</dbReference>
<dbReference type="PANTHER" id="PTHR30627:SF1">
    <property type="entry name" value="PEPTIDOGLYCAN D,D-TRANSPEPTIDASE FTSI"/>
    <property type="match status" value="1"/>
</dbReference>
<dbReference type="GO" id="GO:0000917">
    <property type="term" value="P:division septum assembly"/>
    <property type="evidence" value="ECO:0007669"/>
    <property type="project" value="UniProtKB-KW"/>
</dbReference>
<dbReference type="GO" id="GO:0005886">
    <property type="term" value="C:plasma membrane"/>
    <property type="evidence" value="ECO:0007669"/>
    <property type="project" value="UniProtKB-SubCell"/>
</dbReference>
<keyword evidence="7 16" id="KW-0812">Transmembrane</keyword>
<sequence length="577" mass="63718">MLIIQPRPVNESDYRGRWYVLLVIMLVAMAVLIGRAVYLQVLDRQFLKHQGDLRHVGILPVPAHRGRIFDRNGELLAISTPVKSIWVNPKEFREAQVPADRRKVLASLLGISLEALDKHVEGNRNRSFAYLKRRINPELADEVAALGIAGIYADREYRRYYPTGEVAAHLVGYTNIDDKGQEAMELAYDDWLKGAEGAKRIIRDGKRRVIEDLENVSLPVPGKDLALSIDQRLQYLAYRELKKAVLLHRARSASLALLDTRTGEVLAIANQPSYNPNSRSQMKGSASRNRAITDIYEPGSTMKPFAVALALELGLYRPDTVIDTTPGTMRVGRNIVKDIHNYGVLDVAHVLQKSSNVGVTKIALDLPSKKFWAFYNNLGFGQPLETGFPGEANGRLSDYHGWSPFEQATLSFGYGISASTVQLARAYSALANDGVMPMVSLVKRDKLPESHRIMSARTAIRVRRMLERVVSREGTALKAAIPGFRVAGKTGTVKKSDVGGYSSSRYISVFAGLAPVSKPRLVMVVMVDEPSAGEYYGGAVAAPVFSRVMEGALRLLNIAPDQEEITPLLAAQQDEPT</sequence>
<keyword evidence="20" id="KW-1185">Reference proteome</keyword>
<evidence type="ECO:0000256" key="15">
    <source>
        <dbReference type="ARBA" id="ARBA00023316"/>
    </source>
</evidence>
<evidence type="ECO:0000256" key="12">
    <source>
        <dbReference type="ARBA" id="ARBA00023136"/>
    </source>
</evidence>
<feature type="transmembrane region" description="Helical" evidence="16">
    <location>
        <begin position="18"/>
        <end position="38"/>
    </location>
</feature>
<keyword evidence="13 16" id="KW-0717">Septation</keyword>
<keyword evidence="6 16" id="KW-0645">Protease</keyword>
<evidence type="ECO:0000256" key="13">
    <source>
        <dbReference type="ARBA" id="ARBA00023210"/>
    </source>
</evidence>
<feature type="domain" description="Penicillin-binding protein transpeptidase" evidence="17">
    <location>
        <begin position="255"/>
        <end position="550"/>
    </location>
</feature>
<dbReference type="Pfam" id="PF03717">
    <property type="entry name" value="PBP_dimer"/>
    <property type="match status" value="1"/>
</dbReference>
<evidence type="ECO:0000256" key="2">
    <source>
        <dbReference type="ARBA" id="ARBA00022475"/>
    </source>
</evidence>
<keyword evidence="9 16" id="KW-0133">Cell shape</keyword>
<evidence type="ECO:0000256" key="6">
    <source>
        <dbReference type="ARBA" id="ARBA00022670"/>
    </source>
</evidence>
<keyword evidence="4 16" id="KW-0132">Cell division</keyword>
<dbReference type="InterPro" id="IPR012338">
    <property type="entry name" value="Beta-lactam/transpept-like"/>
</dbReference>
<dbReference type="GO" id="GO:0071555">
    <property type="term" value="P:cell wall organization"/>
    <property type="evidence" value="ECO:0007669"/>
    <property type="project" value="UniProtKB-KW"/>
</dbReference>
<dbReference type="EMBL" id="AP017928">
    <property type="protein sequence ID" value="BBA36568.1"/>
    <property type="molecule type" value="Genomic_DNA"/>
</dbReference>
<dbReference type="SUPFAM" id="SSF56519">
    <property type="entry name" value="Penicillin binding protein dimerisation domain"/>
    <property type="match status" value="1"/>
</dbReference>
<dbReference type="HAMAP" id="MF_02080">
    <property type="entry name" value="FtsI_transpept"/>
    <property type="match status" value="1"/>
</dbReference>
<comment type="function">
    <text evidence="16">Catalyzes cross-linking of the peptidoglycan cell wall at the division septum.</text>
</comment>
<dbReference type="Pfam" id="PF00905">
    <property type="entry name" value="Transpeptidase"/>
    <property type="match status" value="1"/>
</dbReference>
<dbReference type="InterPro" id="IPR037532">
    <property type="entry name" value="FtsI_transpept"/>
</dbReference>
<comment type="subcellular location">
    <subcellularLocation>
        <location evidence="16">Cell inner membrane</location>
        <topology evidence="16">Single-pass membrane protein</topology>
    </subcellularLocation>
    <subcellularLocation>
        <location evidence="1">Membrane</location>
    </subcellularLocation>
</comment>
<dbReference type="UniPathway" id="UPA00219"/>
<dbReference type="GO" id="GO:0008360">
    <property type="term" value="P:regulation of cell shape"/>
    <property type="evidence" value="ECO:0007669"/>
    <property type="project" value="UniProtKB-KW"/>
</dbReference>
<dbReference type="GO" id="GO:0006508">
    <property type="term" value="P:proteolysis"/>
    <property type="evidence" value="ECO:0007669"/>
    <property type="project" value="UniProtKB-KW"/>
</dbReference>
<evidence type="ECO:0000256" key="3">
    <source>
        <dbReference type="ARBA" id="ARBA00022519"/>
    </source>
</evidence>
<evidence type="ECO:0000256" key="1">
    <source>
        <dbReference type="ARBA" id="ARBA00004370"/>
    </source>
</evidence>
<keyword evidence="10 16" id="KW-0573">Peptidoglycan synthesis</keyword>
<dbReference type="Gene3D" id="3.90.1310.10">
    <property type="entry name" value="Penicillin-binding protein 2a (Domain 2)"/>
    <property type="match status" value="1"/>
</dbReference>
<dbReference type="PANTHER" id="PTHR30627">
    <property type="entry name" value="PEPTIDOGLYCAN D,D-TRANSPEPTIDASE"/>
    <property type="match status" value="1"/>
</dbReference>
<keyword evidence="15 16" id="KW-0961">Cell wall biogenesis/degradation</keyword>
<dbReference type="Gene3D" id="3.40.710.10">
    <property type="entry name" value="DD-peptidase/beta-lactamase superfamily"/>
    <property type="match status" value="1"/>
</dbReference>
<evidence type="ECO:0000256" key="4">
    <source>
        <dbReference type="ARBA" id="ARBA00022618"/>
    </source>
</evidence>
<dbReference type="InterPro" id="IPR050515">
    <property type="entry name" value="Beta-lactam/transpept"/>
</dbReference>
<dbReference type="Proteomes" id="UP000266313">
    <property type="component" value="Chromosome"/>
</dbReference>
<evidence type="ECO:0000259" key="18">
    <source>
        <dbReference type="Pfam" id="PF03717"/>
    </source>
</evidence>
<comment type="pathway">
    <text evidence="16">Cell wall biogenesis; peptidoglycan biosynthesis.</text>
</comment>
<keyword evidence="5 16" id="KW-0121">Carboxypeptidase</keyword>
<dbReference type="GO" id="GO:0008658">
    <property type="term" value="F:penicillin binding"/>
    <property type="evidence" value="ECO:0007669"/>
    <property type="project" value="InterPro"/>
</dbReference>
<comment type="similarity">
    <text evidence="16">Belongs to the transpeptidase family. FtsI subfamily.</text>
</comment>
<dbReference type="KEGG" id="mmai:sS8_4638"/>
<evidence type="ECO:0000256" key="14">
    <source>
        <dbReference type="ARBA" id="ARBA00023306"/>
    </source>
</evidence>
<evidence type="ECO:0000256" key="10">
    <source>
        <dbReference type="ARBA" id="ARBA00022984"/>
    </source>
</evidence>
<evidence type="ECO:0000256" key="16">
    <source>
        <dbReference type="HAMAP-Rule" id="MF_02080"/>
    </source>
</evidence>
<keyword evidence="8 16" id="KW-0378">Hydrolase</keyword>
<dbReference type="InterPro" id="IPR001460">
    <property type="entry name" value="PCN-bd_Tpept"/>
</dbReference>
<evidence type="ECO:0000259" key="17">
    <source>
        <dbReference type="Pfam" id="PF00905"/>
    </source>
</evidence>
<dbReference type="GO" id="GO:0043093">
    <property type="term" value="P:FtsZ-dependent cytokinesis"/>
    <property type="evidence" value="ECO:0007669"/>
    <property type="project" value="UniProtKB-UniRule"/>
</dbReference>
<keyword evidence="12 16" id="KW-0472">Membrane</keyword>
<keyword evidence="11 16" id="KW-1133">Transmembrane helix</keyword>
<feature type="active site" description="Acyl-ester intermediate" evidence="16">
    <location>
        <position position="300"/>
    </location>
</feature>
<evidence type="ECO:0000256" key="8">
    <source>
        <dbReference type="ARBA" id="ARBA00022801"/>
    </source>
</evidence>
<evidence type="ECO:0000256" key="11">
    <source>
        <dbReference type="ARBA" id="ARBA00022989"/>
    </source>
</evidence>
<dbReference type="Gene3D" id="3.30.450.330">
    <property type="match status" value="1"/>
</dbReference>
<dbReference type="AlphaFoldDB" id="A0A250KY20"/>
<evidence type="ECO:0000256" key="9">
    <source>
        <dbReference type="ARBA" id="ARBA00022960"/>
    </source>
</evidence>
<accession>A0A250KY20</accession>
<dbReference type="OrthoDB" id="9766847at2"/>
<evidence type="ECO:0000313" key="20">
    <source>
        <dbReference type="Proteomes" id="UP000266313"/>
    </source>
</evidence>
<comment type="catalytic activity">
    <reaction evidence="16">
        <text>Preferential cleavage: (Ac)2-L-Lys-D-Ala-|-D-Ala. Also transpeptidation of peptidyl-alanyl moieties that are N-acyl substituents of D-alanine.</text>
        <dbReference type="EC" id="3.4.16.4"/>
    </reaction>
</comment>
<dbReference type="InterPro" id="IPR005311">
    <property type="entry name" value="PBP_dimer"/>
</dbReference>
<reference evidence="19 20" key="1">
    <citation type="submission" date="2016-12" db="EMBL/GenBank/DDBJ databases">
        <title>Genome sequencing of Methylocaldum marinum.</title>
        <authorList>
            <person name="Takeuchi M."/>
            <person name="Kamagata Y."/>
            <person name="Hiraoka S."/>
            <person name="Oshima K."/>
            <person name="Hattori M."/>
            <person name="Iwasaki W."/>
        </authorList>
    </citation>
    <scope>NUCLEOTIDE SEQUENCE [LARGE SCALE GENOMIC DNA]</scope>
    <source>
        <strain evidence="19 20">S8</strain>
    </source>
</reference>
<dbReference type="Gene3D" id="1.10.150.770">
    <property type="match status" value="1"/>
</dbReference>
<keyword evidence="2 16" id="KW-1003">Cell membrane</keyword>
<feature type="domain" description="Penicillin-binding protein dimerisation" evidence="18">
    <location>
        <begin position="61"/>
        <end position="212"/>
    </location>
</feature>
<keyword evidence="14 16" id="KW-0131">Cell cycle</keyword>
<dbReference type="InterPro" id="IPR036138">
    <property type="entry name" value="PBP_dimer_sf"/>
</dbReference>
<dbReference type="EC" id="3.4.16.4" evidence="16"/>
<evidence type="ECO:0000256" key="7">
    <source>
        <dbReference type="ARBA" id="ARBA00022692"/>
    </source>
</evidence>
<protein>
    <recommendedName>
        <fullName evidence="16">Peptidoglycan D,D-transpeptidase FtsI</fullName>
        <ecNumber evidence="16">3.4.16.4</ecNumber>
    </recommendedName>
    <alternativeName>
        <fullName evidence="16">Penicillin-binding protein 3</fullName>
        <shortName evidence="16">PBP-3</shortName>
    </alternativeName>
</protein>